<keyword evidence="2" id="KW-0472">Membrane</keyword>
<dbReference type="OrthoDB" id="3240480at2"/>
<accession>A0A087DEW5</accession>
<dbReference type="AlphaFoldDB" id="A0A087DEW5"/>
<gene>
    <name evidence="3" type="ORF">BISA_0100</name>
</gene>
<feature type="compositionally biased region" description="Low complexity" evidence="1">
    <location>
        <begin position="286"/>
        <end position="311"/>
    </location>
</feature>
<protein>
    <submittedName>
        <fullName evidence="3">Putative lipoprotein</fullName>
    </submittedName>
</protein>
<dbReference type="EMBL" id="JGZN01000003">
    <property type="protein sequence ID" value="KFI94065.1"/>
    <property type="molecule type" value="Genomic_DNA"/>
</dbReference>
<feature type="compositionally biased region" description="Polar residues" evidence="1">
    <location>
        <begin position="312"/>
        <end position="337"/>
    </location>
</feature>
<keyword evidence="2" id="KW-0812">Transmembrane</keyword>
<proteinExistence type="predicted"/>
<keyword evidence="3" id="KW-0449">Lipoprotein</keyword>
<comment type="caution">
    <text evidence="3">The sequence shown here is derived from an EMBL/GenBank/DDBJ whole genome shotgun (WGS) entry which is preliminary data.</text>
</comment>
<organism evidence="3 4">
    <name type="scientific">Bifidobacterium saguini DSM 23967</name>
    <dbReference type="NCBI Taxonomy" id="1437607"/>
    <lineage>
        <taxon>Bacteria</taxon>
        <taxon>Bacillati</taxon>
        <taxon>Actinomycetota</taxon>
        <taxon>Actinomycetes</taxon>
        <taxon>Bifidobacteriales</taxon>
        <taxon>Bifidobacteriaceae</taxon>
        <taxon>Bifidobacterium</taxon>
    </lineage>
</organism>
<evidence type="ECO:0000313" key="3">
    <source>
        <dbReference type="EMBL" id="KFI94065.1"/>
    </source>
</evidence>
<keyword evidence="2" id="KW-1133">Transmembrane helix</keyword>
<name>A0A087DEW5_9BIFI</name>
<feature type="transmembrane region" description="Helical" evidence="2">
    <location>
        <begin position="173"/>
        <end position="196"/>
    </location>
</feature>
<dbReference type="Pfam" id="PF16127">
    <property type="entry name" value="DUF4839"/>
    <property type="match status" value="1"/>
</dbReference>
<feature type="region of interest" description="Disordered" evidence="1">
    <location>
        <begin position="286"/>
        <end position="337"/>
    </location>
</feature>
<evidence type="ECO:0000313" key="4">
    <source>
        <dbReference type="Proteomes" id="UP000029066"/>
    </source>
</evidence>
<dbReference type="RefSeq" id="WP_051917242.1">
    <property type="nucleotide sequence ID" value="NZ_JGZN01000003.1"/>
</dbReference>
<evidence type="ECO:0000256" key="2">
    <source>
        <dbReference type="SAM" id="Phobius"/>
    </source>
</evidence>
<dbReference type="Proteomes" id="UP000029066">
    <property type="component" value="Unassembled WGS sequence"/>
</dbReference>
<sequence length="457" mass="48551">MTMSDAQNGAEPTVQPNGRVLMTFSFENDGQHVYDAMRNMLSFSAEFMMKSCDDASRSITCAAYDGGCDLTAVVSNEGNTSTVTLYAADPDDGLAHKHTERFRNDLTAQLQVNSPTWAGPTPQRFASASVPVQTAQGSSGNMNGTTGARSKPGIGTMIVAWFAGLDRKGRTTLAWIAAGVLFVLILIGVVSCGIASEHAPLPEGMSRMPESAATFEGQNYEDVVTQLKNAGFTNIETKAQEDLITGWMTKEGEVDKISVAGETDFSASEQFKSDVKIVVTYHAFPSGNSSGDNTSSDTSSGNEESSPSTGTDTTQTENPSETDTQSSESAESAGMTEQNNPEFAALLAGPDMGSSVSAFATKYANHVIEYDGYVASVAPHGNYKTRFDYLILAGDDDASAHGPNFQFADVNYSDLHLSANAPDTFSLGLKVHVKAKVKSYDSSTGLFQLESVAISMR</sequence>
<reference evidence="3 4" key="1">
    <citation type="submission" date="2014-03" db="EMBL/GenBank/DDBJ databases">
        <title>Genomics of Bifidobacteria.</title>
        <authorList>
            <person name="Ventura M."/>
            <person name="Milani C."/>
            <person name="Lugli G.A."/>
        </authorList>
    </citation>
    <scope>NUCLEOTIDE SEQUENCE [LARGE SCALE GENOMIC DNA]</scope>
    <source>
        <strain evidence="3 4">DSM 23967</strain>
    </source>
</reference>
<evidence type="ECO:0000256" key="1">
    <source>
        <dbReference type="SAM" id="MobiDB-lite"/>
    </source>
</evidence>
<dbReference type="InterPro" id="IPR032290">
    <property type="entry name" value="DUF4839"/>
</dbReference>
<dbReference type="STRING" id="1437607.BISA_0100"/>